<dbReference type="Pfam" id="PF14534">
    <property type="entry name" value="DUF4440"/>
    <property type="match status" value="1"/>
</dbReference>
<name>A0ABY8WUZ3_9ACTN</name>
<evidence type="ECO:0000313" key="3">
    <source>
        <dbReference type="Proteomes" id="UP001240150"/>
    </source>
</evidence>
<keyword evidence="3" id="KW-1185">Reference proteome</keyword>
<evidence type="ECO:0000313" key="2">
    <source>
        <dbReference type="EMBL" id="WIM99765.1"/>
    </source>
</evidence>
<dbReference type="InterPro" id="IPR027843">
    <property type="entry name" value="DUF4440"/>
</dbReference>
<proteinExistence type="predicted"/>
<dbReference type="SUPFAM" id="SSF54427">
    <property type="entry name" value="NTF2-like"/>
    <property type="match status" value="1"/>
</dbReference>
<gene>
    <name evidence="2" type="ORF">ACTOB_003427</name>
</gene>
<dbReference type="Proteomes" id="UP001240150">
    <property type="component" value="Chromosome"/>
</dbReference>
<dbReference type="InterPro" id="IPR032710">
    <property type="entry name" value="NTF2-like_dom_sf"/>
</dbReference>
<dbReference type="Gene3D" id="3.10.450.50">
    <property type="match status" value="1"/>
</dbReference>
<dbReference type="EMBL" id="CP126980">
    <property type="protein sequence ID" value="WIM99765.1"/>
    <property type="molecule type" value="Genomic_DNA"/>
</dbReference>
<accession>A0ABY8WUZ3</accession>
<reference evidence="2 3" key="1">
    <citation type="submission" date="2023-06" db="EMBL/GenBank/DDBJ databases">
        <authorList>
            <person name="Yushchuk O."/>
            <person name="Binda E."/>
            <person name="Ruckert-Reed C."/>
            <person name="Fedorenko V."/>
            <person name="Kalinowski J."/>
            <person name="Marinelli F."/>
        </authorList>
    </citation>
    <scope>NUCLEOTIDE SEQUENCE [LARGE SCALE GENOMIC DNA]</scope>
    <source>
        <strain evidence="2 3">NRRL 3884</strain>
    </source>
</reference>
<feature type="domain" description="DUF4440" evidence="1">
    <location>
        <begin position="14"/>
        <end position="114"/>
    </location>
</feature>
<protein>
    <submittedName>
        <fullName evidence="2">DUF4440 domain-containing protein</fullName>
    </submittedName>
</protein>
<sequence length="128" mass="13419">MTRTTEAARHPAVFAAAFGTGRVAAVEAMYEPDALLVPEPGNPVSGPARAAASERFLALGLPIEVRPKHVYTAGDIALLIVDWTIEGTGPDGAPVHIEGTATDVARRGEDGTWRYVIDNPFGVAETAP</sequence>
<evidence type="ECO:0000259" key="1">
    <source>
        <dbReference type="Pfam" id="PF14534"/>
    </source>
</evidence>
<organism evidence="2 3">
    <name type="scientific">Actinoplanes oblitus</name>
    <dbReference type="NCBI Taxonomy" id="3040509"/>
    <lineage>
        <taxon>Bacteria</taxon>
        <taxon>Bacillati</taxon>
        <taxon>Actinomycetota</taxon>
        <taxon>Actinomycetes</taxon>
        <taxon>Micromonosporales</taxon>
        <taxon>Micromonosporaceae</taxon>
        <taxon>Actinoplanes</taxon>
    </lineage>
</organism>